<dbReference type="PANTHER" id="PTHR46621:SF1">
    <property type="entry name" value="SNRNA-ACTIVATING PROTEIN COMPLEX SUBUNIT 4"/>
    <property type="match status" value="1"/>
</dbReference>
<keyword evidence="1" id="KW-0805">Transcription regulation</keyword>
<dbReference type="SMART" id="SM00717">
    <property type="entry name" value="SANT"/>
    <property type="match status" value="2"/>
</dbReference>
<evidence type="ECO:0000259" key="7">
    <source>
        <dbReference type="PROSITE" id="PS51294"/>
    </source>
</evidence>
<feature type="domain" description="HTH myb-type" evidence="7">
    <location>
        <begin position="105"/>
        <end position="155"/>
    </location>
</feature>
<dbReference type="PANTHER" id="PTHR46621">
    <property type="entry name" value="SNRNA-ACTIVATING PROTEIN COMPLEX SUBUNIT 4"/>
    <property type="match status" value="1"/>
</dbReference>
<dbReference type="RefSeq" id="XP_068365311.1">
    <property type="nucleotide sequence ID" value="XM_068500023.1"/>
</dbReference>
<evidence type="ECO:0000313" key="8">
    <source>
        <dbReference type="EMBL" id="OHT12175.1"/>
    </source>
</evidence>
<dbReference type="InterPro" id="IPR009057">
    <property type="entry name" value="Homeodomain-like_sf"/>
</dbReference>
<dbReference type="AlphaFoldDB" id="A0A1J4KLJ1"/>
<proteinExistence type="predicted"/>
<keyword evidence="2" id="KW-0238">DNA-binding</keyword>
<dbReference type="InterPro" id="IPR017930">
    <property type="entry name" value="Myb_dom"/>
</dbReference>
<dbReference type="EMBL" id="MLAK01000570">
    <property type="protein sequence ID" value="OHT12175.1"/>
    <property type="molecule type" value="Genomic_DNA"/>
</dbReference>
<dbReference type="PROSITE" id="PS51294">
    <property type="entry name" value="HTH_MYB"/>
    <property type="match status" value="2"/>
</dbReference>
<name>A0A1J4KLJ1_9EUKA</name>
<dbReference type="PROSITE" id="PS50090">
    <property type="entry name" value="MYB_LIKE"/>
    <property type="match status" value="2"/>
</dbReference>
<dbReference type="Proteomes" id="UP000179807">
    <property type="component" value="Unassembled WGS sequence"/>
</dbReference>
<keyword evidence="4" id="KW-0539">Nucleus</keyword>
<reference evidence="8" key="1">
    <citation type="submission" date="2016-10" db="EMBL/GenBank/DDBJ databases">
        <authorList>
            <person name="Benchimol M."/>
            <person name="Almeida L.G."/>
            <person name="Vasconcelos A.T."/>
            <person name="Perreira-Neves A."/>
            <person name="Rosa I.A."/>
            <person name="Tasca T."/>
            <person name="Bogo M.R."/>
            <person name="de Souza W."/>
        </authorList>
    </citation>
    <scope>NUCLEOTIDE SEQUENCE [LARGE SCALE GENOMIC DNA]</scope>
    <source>
        <strain evidence="8">K</strain>
    </source>
</reference>
<feature type="region of interest" description="Disordered" evidence="5">
    <location>
        <begin position="164"/>
        <end position="209"/>
    </location>
</feature>
<dbReference type="VEuPathDB" id="TrichDB:TRFO_18183"/>
<evidence type="ECO:0000256" key="2">
    <source>
        <dbReference type="ARBA" id="ARBA00023125"/>
    </source>
</evidence>
<dbReference type="GO" id="GO:0000978">
    <property type="term" value="F:RNA polymerase II cis-regulatory region sequence-specific DNA binding"/>
    <property type="evidence" value="ECO:0007669"/>
    <property type="project" value="TreeGrafter"/>
</dbReference>
<dbReference type="GO" id="GO:0001006">
    <property type="term" value="F:RNA polymerase III type 3 promoter sequence-specific DNA binding"/>
    <property type="evidence" value="ECO:0007669"/>
    <property type="project" value="TreeGrafter"/>
</dbReference>
<dbReference type="GO" id="GO:0042795">
    <property type="term" value="P:snRNA transcription by RNA polymerase II"/>
    <property type="evidence" value="ECO:0007669"/>
    <property type="project" value="TreeGrafter"/>
</dbReference>
<evidence type="ECO:0008006" key="10">
    <source>
        <dbReference type="Google" id="ProtNLM"/>
    </source>
</evidence>
<evidence type="ECO:0000259" key="6">
    <source>
        <dbReference type="PROSITE" id="PS50090"/>
    </source>
</evidence>
<evidence type="ECO:0000256" key="1">
    <source>
        <dbReference type="ARBA" id="ARBA00023015"/>
    </source>
</evidence>
<dbReference type="GO" id="GO:0019185">
    <property type="term" value="C:snRNA-activating protein complex"/>
    <property type="evidence" value="ECO:0007669"/>
    <property type="project" value="TreeGrafter"/>
</dbReference>
<evidence type="ECO:0000313" key="9">
    <source>
        <dbReference type="Proteomes" id="UP000179807"/>
    </source>
</evidence>
<feature type="domain" description="Myb-like" evidence="6">
    <location>
        <begin position="49"/>
        <end position="100"/>
    </location>
</feature>
<dbReference type="GO" id="GO:0042796">
    <property type="term" value="P:snRNA transcription by RNA polymerase III"/>
    <property type="evidence" value="ECO:0007669"/>
    <property type="project" value="TreeGrafter"/>
</dbReference>
<gene>
    <name evidence="8" type="ORF">TRFO_18183</name>
</gene>
<feature type="compositionally biased region" description="Low complexity" evidence="5">
    <location>
        <begin position="180"/>
        <end position="194"/>
    </location>
</feature>
<organism evidence="8 9">
    <name type="scientific">Tritrichomonas foetus</name>
    <dbReference type="NCBI Taxonomy" id="1144522"/>
    <lineage>
        <taxon>Eukaryota</taxon>
        <taxon>Metamonada</taxon>
        <taxon>Parabasalia</taxon>
        <taxon>Tritrichomonadida</taxon>
        <taxon>Tritrichomonadidae</taxon>
        <taxon>Tritrichomonas</taxon>
    </lineage>
</organism>
<evidence type="ECO:0000256" key="4">
    <source>
        <dbReference type="ARBA" id="ARBA00023242"/>
    </source>
</evidence>
<feature type="region of interest" description="Disordered" evidence="5">
    <location>
        <begin position="1"/>
        <end position="40"/>
    </location>
</feature>
<comment type="caution">
    <text evidence="8">The sequence shown here is derived from an EMBL/GenBank/DDBJ whole genome shotgun (WGS) entry which is preliminary data.</text>
</comment>
<dbReference type="Gene3D" id="1.10.10.60">
    <property type="entry name" value="Homeodomain-like"/>
    <property type="match status" value="2"/>
</dbReference>
<feature type="domain" description="Myb-like" evidence="6">
    <location>
        <begin position="101"/>
        <end position="151"/>
    </location>
</feature>
<dbReference type="GeneID" id="94834727"/>
<feature type="region of interest" description="Disordered" evidence="5">
    <location>
        <begin position="234"/>
        <end position="261"/>
    </location>
</feature>
<evidence type="ECO:0000256" key="3">
    <source>
        <dbReference type="ARBA" id="ARBA00023163"/>
    </source>
</evidence>
<feature type="domain" description="HTH myb-type" evidence="7">
    <location>
        <begin position="49"/>
        <end position="104"/>
    </location>
</feature>
<dbReference type="SUPFAM" id="SSF46689">
    <property type="entry name" value="Homeodomain-like"/>
    <property type="match status" value="1"/>
</dbReference>
<protein>
    <recommendedName>
        <fullName evidence="10">Myb-like DNA-binding domain containing protein</fullName>
    </recommendedName>
</protein>
<dbReference type="InterPro" id="IPR051575">
    <property type="entry name" value="Myb-like_DNA-bd"/>
</dbReference>
<dbReference type="CDD" id="cd00167">
    <property type="entry name" value="SANT"/>
    <property type="match status" value="2"/>
</dbReference>
<keyword evidence="3" id="KW-0804">Transcription</keyword>
<evidence type="ECO:0000256" key="5">
    <source>
        <dbReference type="SAM" id="MobiDB-lite"/>
    </source>
</evidence>
<sequence>MLGRYRKQTSKVYIKGSKGTTKGQYAEHSGKSSNQSYHDFYLDSHNSDEKRITKNKFTEAEDAKLAELVELHGDAEWKKISAEMGTRNPRQCRERWKNYIAPTVRKDDWTQEEDDLLMKKYRSIGPRWSQIRSHYKGRSVNDIRNRWLKLMRLEKKGKILTKSTKSSQKFQILDPEATTSSSSSCYSSSSMSSSPAISPHNNEDDVSNSATDDEFITTQNFNVGLSNQSIFSSSSESLTENETANEVDVNQAGKSKENSDDNIAVVKKERNPFDILFQDTIVNLFTESPDDSLAIFHILDFYY</sequence>
<dbReference type="Pfam" id="PF13921">
    <property type="entry name" value="Myb_DNA-bind_6"/>
    <property type="match status" value="1"/>
</dbReference>
<accession>A0A1J4KLJ1</accession>
<dbReference type="InterPro" id="IPR001005">
    <property type="entry name" value="SANT/Myb"/>
</dbReference>
<keyword evidence="9" id="KW-1185">Reference proteome</keyword>